<evidence type="ECO:0000313" key="2">
    <source>
        <dbReference type="EMBL" id="XAF70892.1"/>
    </source>
</evidence>
<protein>
    <submittedName>
        <fullName evidence="2">VraH family protein</fullName>
    </submittedName>
</protein>
<keyword evidence="1" id="KW-0472">Membrane</keyword>
<keyword evidence="1" id="KW-0812">Transmembrane</keyword>
<name>A0ABZ3EEF7_9STAP</name>
<keyword evidence="1" id="KW-1133">Transmembrane helix</keyword>
<sequence>MSLKEMYEELINKQWERDELLMVGVYCLIGSFLLTPIFGIPGGIIAYFAFEDEAFKEKMKRRKQQHKDIN</sequence>
<dbReference type="NCBIfam" id="NF033835">
    <property type="entry name" value="VraH_fam"/>
    <property type="match status" value="1"/>
</dbReference>
<evidence type="ECO:0000313" key="3">
    <source>
        <dbReference type="Proteomes" id="UP001436297"/>
    </source>
</evidence>
<keyword evidence="3" id="KW-1185">Reference proteome</keyword>
<gene>
    <name evidence="2" type="ORF">QQM35_01875</name>
</gene>
<dbReference type="RefSeq" id="WP_251517411.1">
    <property type="nucleotide sequence ID" value="NZ_CP128355.1"/>
</dbReference>
<accession>A0ABZ3EEF7</accession>
<dbReference type="InterPro" id="IPR049869">
    <property type="entry name" value="VraH"/>
</dbReference>
<organism evidence="2 3">
    <name type="scientific">Staphylococcus hsinchuensis</name>
    <dbReference type="NCBI Taxonomy" id="3051183"/>
    <lineage>
        <taxon>Bacteria</taxon>
        <taxon>Bacillati</taxon>
        <taxon>Bacillota</taxon>
        <taxon>Bacilli</taxon>
        <taxon>Bacillales</taxon>
        <taxon>Staphylococcaceae</taxon>
        <taxon>Staphylococcus</taxon>
    </lineage>
</organism>
<dbReference type="Proteomes" id="UP001436297">
    <property type="component" value="Chromosome"/>
</dbReference>
<evidence type="ECO:0000256" key="1">
    <source>
        <dbReference type="SAM" id="Phobius"/>
    </source>
</evidence>
<reference evidence="2 3" key="1">
    <citation type="journal article" date="2024" name="Pathogens">
        <title>Staphylococcus hsinchuensis sp. nov., Isolated from Soymilk.</title>
        <authorList>
            <person name="Wang Y.T."/>
            <person name="Lin Y.C."/>
            <person name="Hsieh Y.H."/>
            <person name="Lin Y.T."/>
            <person name="Hamada M."/>
            <person name="Chen C.C."/>
            <person name="Liou J.S."/>
            <person name="Lee A.Y."/>
            <person name="Zhang W.L."/>
            <person name="Chen Y.T."/>
            <person name="Huang C.H."/>
        </authorList>
    </citation>
    <scope>NUCLEOTIDE SEQUENCE [LARGE SCALE GENOMIC DNA]</scope>
    <source>
        <strain evidence="2 3">H164</strain>
    </source>
</reference>
<dbReference type="EMBL" id="CP128355">
    <property type="protein sequence ID" value="XAF70892.1"/>
    <property type="molecule type" value="Genomic_DNA"/>
</dbReference>
<proteinExistence type="predicted"/>
<feature type="transmembrane region" description="Helical" evidence="1">
    <location>
        <begin position="20"/>
        <end position="50"/>
    </location>
</feature>